<dbReference type="EMBL" id="BPLQ01007314">
    <property type="protein sequence ID" value="GIY29389.1"/>
    <property type="molecule type" value="Genomic_DNA"/>
</dbReference>
<dbReference type="Proteomes" id="UP001054837">
    <property type="component" value="Unassembled WGS sequence"/>
</dbReference>
<keyword evidence="2" id="KW-1185">Reference proteome</keyword>
<proteinExistence type="predicted"/>
<dbReference type="AlphaFoldDB" id="A0AAV4S5W2"/>
<sequence>MVLSFSRLHLHDTARKVRGWLGGMEVVKTISDLLPTFQPPVLLTQRFPPTTRYRGCPERMRSGWCHFSAKFKRVQLTPDAVLAGDREKERQCLPRSHRLTAA</sequence>
<reference evidence="1 2" key="1">
    <citation type="submission" date="2021-06" db="EMBL/GenBank/DDBJ databases">
        <title>Caerostris darwini draft genome.</title>
        <authorList>
            <person name="Kono N."/>
            <person name="Arakawa K."/>
        </authorList>
    </citation>
    <scope>NUCLEOTIDE SEQUENCE [LARGE SCALE GENOMIC DNA]</scope>
</reference>
<protein>
    <submittedName>
        <fullName evidence="1">Uncharacterized protein</fullName>
    </submittedName>
</protein>
<gene>
    <name evidence="1" type="ORF">CDAR_533471</name>
</gene>
<evidence type="ECO:0000313" key="1">
    <source>
        <dbReference type="EMBL" id="GIY29389.1"/>
    </source>
</evidence>
<evidence type="ECO:0000313" key="2">
    <source>
        <dbReference type="Proteomes" id="UP001054837"/>
    </source>
</evidence>
<comment type="caution">
    <text evidence="1">The sequence shown here is derived from an EMBL/GenBank/DDBJ whole genome shotgun (WGS) entry which is preliminary data.</text>
</comment>
<organism evidence="1 2">
    <name type="scientific">Caerostris darwini</name>
    <dbReference type="NCBI Taxonomy" id="1538125"/>
    <lineage>
        <taxon>Eukaryota</taxon>
        <taxon>Metazoa</taxon>
        <taxon>Ecdysozoa</taxon>
        <taxon>Arthropoda</taxon>
        <taxon>Chelicerata</taxon>
        <taxon>Arachnida</taxon>
        <taxon>Araneae</taxon>
        <taxon>Araneomorphae</taxon>
        <taxon>Entelegynae</taxon>
        <taxon>Araneoidea</taxon>
        <taxon>Araneidae</taxon>
        <taxon>Caerostris</taxon>
    </lineage>
</organism>
<name>A0AAV4S5W2_9ARAC</name>
<accession>A0AAV4S5W2</accession>